<dbReference type="GO" id="GO:0016853">
    <property type="term" value="F:isomerase activity"/>
    <property type="evidence" value="ECO:0007669"/>
    <property type="project" value="InterPro"/>
</dbReference>
<name>A0AAP4BA03_9FIRM</name>
<dbReference type="SUPFAM" id="SSF53697">
    <property type="entry name" value="SIS domain"/>
    <property type="match status" value="1"/>
</dbReference>
<dbReference type="GO" id="GO:0097367">
    <property type="term" value="F:carbohydrate derivative binding"/>
    <property type="evidence" value="ECO:0007669"/>
    <property type="project" value="InterPro"/>
</dbReference>
<reference evidence="3 4" key="1">
    <citation type="submission" date="2023-05" db="EMBL/GenBank/DDBJ databases">
        <title>[ruminococcus] sp. nov., isolated from a pig farm feces dump.</title>
        <authorList>
            <person name="Chang Y.-H."/>
        </authorList>
    </citation>
    <scope>NUCLEOTIDE SEQUENCE [LARGE SCALE GENOMIC DNA]</scope>
    <source>
        <strain evidence="3 4">YH-rum2234</strain>
    </source>
</reference>
<evidence type="ECO:0000256" key="1">
    <source>
        <dbReference type="ARBA" id="ARBA00009235"/>
    </source>
</evidence>
<gene>
    <name evidence="3" type="ORF">QJ036_00685</name>
</gene>
<evidence type="ECO:0000313" key="4">
    <source>
        <dbReference type="Proteomes" id="UP001300383"/>
    </source>
</evidence>
<dbReference type="PANTHER" id="PTHR43443">
    <property type="entry name" value="3-HEXULOSE-6-PHOSPHATE ISOMERASE"/>
    <property type="match status" value="1"/>
</dbReference>
<dbReference type="InterPro" id="IPR017552">
    <property type="entry name" value="PHI/rmpB"/>
</dbReference>
<dbReference type="PANTHER" id="PTHR43443:SF1">
    <property type="entry name" value="3-HEXULOSE-6-PHOSPHATE ISOMERASE"/>
    <property type="match status" value="1"/>
</dbReference>
<dbReference type="InterPro" id="IPR046348">
    <property type="entry name" value="SIS_dom_sf"/>
</dbReference>
<dbReference type="PROSITE" id="PS51464">
    <property type="entry name" value="SIS"/>
    <property type="match status" value="1"/>
</dbReference>
<organism evidence="3 4">
    <name type="scientific">Fusibacillus kribbianus</name>
    <dbReference type="NCBI Taxonomy" id="3044208"/>
    <lineage>
        <taxon>Bacteria</taxon>
        <taxon>Bacillati</taxon>
        <taxon>Bacillota</taxon>
        <taxon>Clostridia</taxon>
        <taxon>Lachnospirales</taxon>
        <taxon>Lachnospiraceae</taxon>
        <taxon>Fusibacillus</taxon>
    </lineage>
</organism>
<dbReference type="GO" id="GO:1901135">
    <property type="term" value="P:carbohydrate derivative metabolic process"/>
    <property type="evidence" value="ECO:0007669"/>
    <property type="project" value="InterPro"/>
</dbReference>
<comment type="caution">
    <text evidence="3">The sequence shown here is derived from an EMBL/GenBank/DDBJ whole genome shotgun (WGS) entry which is preliminary data.</text>
</comment>
<evidence type="ECO:0000313" key="3">
    <source>
        <dbReference type="EMBL" id="MDI9240993.1"/>
    </source>
</evidence>
<proteinExistence type="inferred from homology"/>
<dbReference type="InterPro" id="IPR001347">
    <property type="entry name" value="SIS_dom"/>
</dbReference>
<dbReference type="EMBL" id="JASGBQ010000001">
    <property type="protein sequence ID" value="MDI9240993.1"/>
    <property type="molecule type" value="Genomic_DNA"/>
</dbReference>
<feature type="domain" description="SIS" evidence="2">
    <location>
        <begin position="33"/>
        <end position="178"/>
    </location>
</feature>
<keyword evidence="4" id="KW-1185">Reference proteome</keyword>
<comment type="similarity">
    <text evidence="1">Belongs to the SIS family. PHI subfamily.</text>
</comment>
<dbReference type="Proteomes" id="UP001300383">
    <property type="component" value="Unassembled WGS sequence"/>
</dbReference>
<accession>A0AAP4BA03</accession>
<evidence type="ECO:0000259" key="2">
    <source>
        <dbReference type="PROSITE" id="PS51464"/>
    </source>
</evidence>
<sequence length="191" mass="21726">MELEKRYKELTEAIAEEHRRVFELLDMNELRAAMEAIEKAKNIFVFAAGREGISLRGFAMRLAHLGKNVHWVFDDTTVGIRPGDLYITSEGFGEVGSFTYYLQKVKAAGGRILTFNGNPDGKHIKEYADISVFVRATAYLAGRTDVIPTVQMMGNQYEQHLYMLCDVIIMLLVEDLGLTYDDLEARHRNVE</sequence>
<dbReference type="Gene3D" id="3.40.50.10490">
    <property type="entry name" value="Glucose-6-phosphate isomerase like protein, domain 1"/>
    <property type="match status" value="1"/>
</dbReference>
<dbReference type="AlphaFoldDB" id="A0AAP4BA03"/>
<dbReference type="RefSeq" id="WP_283229502.1">
    <property type="nucleotide sequence ID" value="NZ_JASGBQ010000001.1"/>
</dbReference>
<protein>
    <submittedName>
        <fullName evidence="3">6-phospho-3-hexuloisomerase</fullName>
    </submittedName>
</protein>